<evidence type="ECO:0000256" key="11">
    <source>
        <dbReference type="ARBA" id="ARBA00049399"/>
    </source>
</evidence>
<comment type="caution">
    <text evidence="14">The sequence shown here is derived from an EMBL/GenBank/DDBJ whole genome shotgun (WGS) entry which is preliminary data.</text>
</comment>
<evidence type="ECO:0000256" key="13">
    <source>
        <dbReference type="SAM" id="Coils"/>
    </source>
</evidence>
<dbReference type="Proteomes" id="UP000192477">
    <property type="component" value="Unassembled WGS sequence"/>
</dbReference>
<keyword evidence="8" id="KW-0414">Isoprene biosynthesis</keyword>
<protein>
    <recommendedName>
        <fullName evidence="4">Farnesyl diphosphate synthase</fullName>
        <ecNumber evidence="3">2.5.1.10</ecNumber>
    </recommendedName>
    <alternativeName>
        <fullName evidence="10">(2E,6E)-farnesyl diphosphate synthase</fullName>
    </alternativeName>
    <alternativeName>
        <fullName evidence="9">Geranyltranstransferase</fullName>
    </alternativeName>
</protein>
<evidence type="ECO:0000256" key="8">
    <source>
        <dbReference type="ARBA" id="ARBA00023229"/>
    </source>
</evidence>
<evidence type="ECO:0000313" key="15">
    <source>
        <dbReference type="Proteomes" id="UP000192477"/>
    </source>
</evidence>
<evidence type="ECO:0000313" key="14">
    <source>
        <dbReference type="EMBL" id="OQO70987.1"/>
    </source>
</evidence>
<evidence type="ECO:0000256" key="10">
    <source>
        <dbReference type="ARBA" id="ARBA00032873"/>
    </source>
</evidence>
<evidence type="ECO:0000256" key="12">
    <source>
        <dbReference type="RuleBase" id="RU004466"/>
    </source>
</evidence>
<accession>A0A1V8YVZ5</accession>
<keyword evidence="6" id="KW-0479">Metal-binding</keyword>
<dbReference type="RefSeq" id="WP_081182385.1">
    <property type="nucleotide sequence ID" value="NZ_MJEA01000002.1"/>
</dbReference>
<reference evidence="14 15" key="1">
    <citation type="journal article" date="2017" name="BMC Microbiol.">
        <title>Comparative genomics of Enterococcus spp. isolated from bovine feces.</title>
        <authorList>
            <person name="Beukers A.G."/>
            <person name="Zaheer R."/>
            <person name="Goji N."/>
            <person name="Amoako K.K."/>
            <person name="Chaves A.V."/>
            <person name="Ward M.P."/>
            <person name="McAllister T.A."/>
        </authorList>
    </citation>
    <scope>NUCLEOTIDE SEQUENCE [LARGE SCALE GENOMIC DNA]</scope>
    <source>
        <strain evidence="14 15">F1129D 143</strain>
    </source>
</reference>
<dbReference type="PANTHER" id="PTHR43281">
    <property type="entry name" value="FARNESYL DIPHOSPHATE SYNTHASE"/>
    <property type="match status" value="1"/>
</dbReference>
<sequence length="294" mass="32451">MKLADFSTIHLPAVEEEMVSFLNQHTSEEKLKESMLYSIHAGGKRIRPLLLLSTVAAFNESIDTTTYQVAAALEMVHTYSLIHDDLPAMDDDDLRRGKPTNHKMYGEALAILAGDGLLTAAFQLLSMTHLANSPKLLLLQQLAISAGTQGMVAGQAADIAGESQQLSLEELKFIHERKTGRLIHYALLAGGVLANQPEEVLTSLQKLANHLGLAFQIRDDLLDVVSTTEALGKTAGKDEKMEKTTYPRLLGIEETKEALKKEMDVANRLIDQLEKNVCLFNGQLLRQFIQQFSV</sequence>
<evidence type="ECO:0000256" key="5">
    <source>
        <dbReference type="ARBA" id="ARBA00022679"/>
    </source>
</evidence>
<evidence type="ECO:0000256" key="7">
    <source>
        <dbReference type="ARBA" id="ARBA00022842"/>
    </source>
</evidence>
<dbReference type="STRING" id="112904.BH747_03015"/>
<dbReference type="SUPFAM" id="SSF48576">
    <property type="entry name" value="Terpenoid synthases"/>
    <property type="match status" value="1"/>
</dbReference>
<keyword evidence="5 12" id="KW-0808">Transferase</keyword>
<dbReference type="OrthoDB" id="9805316at2"/>
<keyword evidence="7" id="KW-0460">Magnesium</keyword>
<dbReference type="InterPro" id="IPR033749">
    <property type="entry name" value="Polyprenyl_synt_CS"/>
</dbReference>
<keyword evidence="13" id="KW-0175">Coiled coil</keyword>
<dbReference type="GO" id="GO:0016114">
    <property type="term" value="P:terpenoid biosynthetic process"/>
    <property type="evidence" value="ECO:0007669"/>
    <property type="project" value="UniProtKB-ARBA"/>
</dbReference>
<dbReference type="CDD" id="cd00685">
    <property type="entry name" value="Trans_IPPS_HT"/>
    <property type="match status" value="1"/>
</dbReference>
<evidence type="ECO:0000256" key="1">
    <source>
        <dbReference type="ARBA" id="ARBA00001946"/>
    </source>
</evidence>
<dbReference type="InterPro" id="IPR053378">
    <property type="entry name" value="Prenyl_diphosphate_synthase"/>
</dbReference>
<dbReference type="InterPro" id="IPR000092">
    <property type="entry name" value="Polyprenyl_synt"/>
</dbReference>
<dbReference type="EC" id="2.5.1.10" evidence="3"/>
<comment type="similarity">
    <text evidence="2 12">Belongs to the FPP/GGPP synthase family.</text>
</comment>
<dbReference type="Gene3D" id="1.10.600.10">
    <property type="entry name" value="Farnesyl Diphosphate Synthase"/>
    <property type="match status" value="1"/>
</dbReference>
<dbReference type="AlphaFoldDB" id="A0A1V8YVZ5"/>
<evidence type="ECO:0000256" key="6">
    <source>
        <dbReference type="ARBA" id="ARBA00022723"/>
    </source>
</evidence>
<dbReference type="FunFam" id="1.10.600.10:FF:000001">
    <property type="entry name" value="Geranylgeranyl diphosphate synthase"/>
    <property type="match status" value="1"/>
</dbReference>
<name>A0A1V8YVZ5_9ENTE</name>
<dbReference type="InterPro" id="IPR008949">
    <property type="entry name" value="Isoprenoid_synthase_dom_sf"/>
</dbReference>
<proteinExistence type="inferred from homology"/>
<organism evidence="14 15">
    <name type="scientific">Enterococcus villorum</name>
    <dbReference type="NCBI Taxonomy" id="112904"/>
    <lineage>
        <taxon>Bacteria</taxon>
        <taxon>Bacillati</taxon>
        <taxon>Bacillota</taxon>
        <taxon>Bacilli</taxon>
        <taxon>Lactobacillales</taxon>
        <taxon>Enterococcaceae</taxon>
        <taxon>Enterococcus</taxon>
    </lineage>
</organism>
<evidence type="ECO:0000256" key="9">
    <source>
        <dbReference type="ARBA" id="ARBA00032380"/>
    </source>
</evidence>
<comment type="cofactor">
    <cofactor evidence="1">
        <name>Mg(2+)</name>
        <dbReference type="ChEBI" id="CHEBI:18420"/>
    </cofactor>
</comment>
<evidence type="ECO:0000256" key="4">
    <source>
        <dbReference type="ARBA" id="ARBA00015100"/>
    </source>
</evidence>
<dbReference type="EMBL" id="MJEA01000002">
    <property type="protein sequence ID" value="OQO70987.1"/>
    <property type="molecule type" value="Genomic_DNA"/>
</dbReference>
<dbReference type="SFLD" id="SFLDS00005">
    <property type="entry name" value="Isoprenoid_Synthase_Type_I"/>
    <property type="match status" value="1"/>
</dbReference>
<dbReference type="PROSITE" id="PS00444">
    <property type="entry name" value="POLYPRENYL_SYNTHASE_2"/>
    <property type="match status" value="1"/>
</dbReference>
<evidence type="ECO:0000256" key="3">
    <source>
        <dbReference type="ARBA" id="ARBA00012439"/>
    </source>
</evidence>
<gene>
    <name evidence="14" type="ORF">BH747_03015</name>
</gene>
<comment type="catalytic activity">
    <reaction evidence="11">
        <text>isopentenyl diphosphate + (2E)-geranyl diphosphate = (2E,6E)-farnesyl diphosphate + diphosphate</text>
        <dbReference type="Rhea" id="RHEA:19361"/>
        <dbReference type="ChEBI" id="CHEBI:33019"/>
        <dbReference type="ChEBI" id="CHEBI:58057"/>
        <dbReference type="ChEBI" id="CHEBI:128769"/>
        <dbReference type="ChEBI" id="CHEBI:175763"/>
        <dbReference type="EC" id="2.5.1.10"/>
    </reaction>
</comment>
<dbReference type="SFLD" id="SFLDG01017">
    <property type="entry name" value="Polyprenyl_Transferase_Like"/>
    <property type="match status" value="1"/>
</dbReference>
<dbReference type="GO" id="GO:0046872">
    <property type="term" value="F:metal ion binding"/>
    <property type="evidence" value="ECO:0007669"/>
    <property type="project" value="UniProtKB-KW"/>
</dbReference>
<dbReference type="GO" id="GO:0004337">
    <property type="term" value="F:(2E,6E)-farnesyl diphosphate synthase activity"/>
    <property type="evidence" value="ECO:0007669"/>
    <property type="project" value="UniProtKB-EC"/>
</dbReference>
<feature type="coiled-coil region" evidence="13">
    <location>
        <begin position="249"/>
        <end position="276"/>
    </location>
</feature>
<evidence type="ECO:0000256" key="2">
    <source>
        <dbReference type="ARBA" id="ARBA00006706"/>
    </source>
</evidence>
<dbReference type="PROSITE" id="PS00723">
    <property type="entry name" value="POLYPRENYL_SYNTHASE_1"/>
    <property type="match status" value="1"/>
</dbReference>
<dbReference type="NCBIfam" id="NF045485">
    <property type="entry name" value="FPPsyn"/>
    <property type="match status" value="1"/>
</dbReference>
<dbReference type="PANTHER" id="PTHR43281:SF1">
    <property type="entry name" value="FARNESYL DIPHOSPHATE SYNTHASE"/>
    <property type="match status" value="1"/>
</dbReference>
<dbReference type="GO" id="GO:0005737">
    <property type="term" value="C:cytoplasm"/>
    <property type="evidence" value="ECO:0007669"/>
    <property type="project" value="UniProtKB-ARBA"/>
</dbReference>
<dbReference type="Pfam" id="PF00348">
    <property type="entry name" value="polyprenyl_synt"/>
    <property type="match status" value="1"/>
</dbReference>